<reference evidence="1" key="1">
    <citation type="submission" date="2014-11" db="EMBL/GenBank/DDBJ databases">
        <authorList>
            <person name="Amaro Gonzalez C."/>
        </authorList>
    </citation>
    <scope>NUCLEOTIDE SEQUENCE</scope>
</reference>
<evidence type="ECO:0000313" key="1">
    <source>
        <dbReference type="EMBL" id="JAH91099.1"/>
    </source>
</evidence>
<organism evidence="1">
    <name type="scientific">Anguilla anguilla</name>
    <name type="common">European freshwater eel</name>
    <name type="synonym">Muraena anguilla</name>
    <dbReference type="NCBI Taxonomy" id="7936"/>
    <lineage>
        <taxon>Eukaryota</taxon>
        <taxon>Metazoa</taxon>
        <taxon>Chordata</taxon>
        <taxon>Craniata</taxon>
        <taxon>Vertebrata</taxon>
        <taxon>Euteleostomi</taxon>
        <taxon>Actinopterygii</taxon>
        <taxon>Neopterygii</taxon>
        <taxon>Teleostei</taxon>
        <taxon>Anguilliformes</taxon>
        <taxon>Anguillidae</taxon>
        <taxon>Anguilla</taxon>
    </lineage>
</organism>
<protein>
    <submittedName>
        <fullName evidence="1">Uncharacterized protein</fullName>
    </submittedName>
</protein>
<sequence length="65" mass="7398">MIIKSEFVLHLEMSGTLSLEPIVFATEPQPGQGIQRSTHFCTFRCPYGGWSVRCWELHQSTLTTL</sequence>
<proteinExistence type="predicted"/>
<reference evidence="1" key="2">
    <citation type="journal article" date="2015" name="Fish Shellfish Immunol.">
        <title>Early steps in the European eel (Anguilla anguilla)-Vibrio vulnificus interaction in the gills: Role of the RtxA13 toxin.</title>
        <authorList>
            <person name="Callol A."/>
            <person name="Pajuelo D."/>
            <person name="Ebbesson L."/>
            <person name="Teles M."/>
            <person name="MacKenzie S."/>
            <person name="Amaro C."/>
        </authorList>
    </citation>
    <scope>NUCLEOTIDE SEQUENCE</scope>
</reference>
<accession>A0A0E9WL17</accession>
<dbReference type="AlphaFoldDB" id="A0A0E9WL17"/>
<name>A0A0E9WL17_ANGAN</name>
<dbReference type="EMBL" id="GBXM01017478">
    <property type="protein sequence ID" value="JAH91099.1"/>
    <property type="molecule type" value="Transcribed_RNA"/>
</dbReference>